<dbReference type="AlphaFoldDB" id="A0A6L2KUA9"/>
<name>A0A6L2KUA9_TANCI</name>
<dbReference type="EMBL" id="BKCJ010003110">
    <property type="protein sequence ID" value="GEU53038.1"/>
    <property type="molecule type" value="Genomic_DNA"/>
</dbReference>
<proteinExistence type="predicted"/>
<accession>A0A6L2KUA9</accession>
<organism evidence="1">
    <name type="scientific">Tanacetum cinerariifolium</name>
    <name type="common">Dalmatian daisy</name>
    <name type="synonym">Chrysanthemum cinerariifolium</name>
    <dbReference type="NCBI Taxonomy" id="118510"/>
    <lineage>
        <taxon>Eukaryota</taxon>
        <taxon>Viridiplantae</taxon>
        <taxon>Streptophyta</taxon>
        <taxon>Embryophyta</taxon>
        <taxon>Tracheophyta</taxon>
        <taxon>Spermatophyta</taxon>
        <taxon>Magnoliopsida</taxon>
        <taxon>eudicotyledons</taxon>
        <taxon>Gunneridae</taxon>
        <taxon>Pentapetalae</taxon>
        <taxon>asterids</taxon>
        <taxon>campanulids</taxon>
        <taxon>Asterales</taxon>
        <taxon>Asteraceae</taxon>
        <taxon>Asteroideae</taxon>
        <taxon>Anthemideae</taxon>
        <taxon>Anthemidinae</taxon>
        <taxon>Tanacetum</taxon>
    </lineage>
</organism>
<protein>
    <submittedName>
        <fullName evidence="1">Uncharacterized protein</fullName>
    </submittedName>
</protein>
<sequence>MACSVPHNDDEIQALVQKQIDEDMVHQKAILNLALQFDNACTAKGDLRKAYEKCNHIPQESRALIDTFLKEGYDKDYELNLSMYAKVAKIKKLMNAKLVWLKEKYNYRSQTHICCSSSHTHEIGDVYLNDKELHLLHLDEEALRETLEEQAMDGKAREEKIRQK</sequence>
<comment type="caution">
    <text evidence="1">The sequence shown here is derived from an EMBL/GenBank/DDBJ whole genome shotgun (WGS) entry which is preliminary data.</text>
</comment>
<gene>
    <name evidence="1" type="ORF">Tci_025016</name>
</gene>
<reference evidence="1" key="1">
    <citation type="journal article" date="2019" name="Sci. Rep.">
        <title>Draft genome of Tanacetum cinerariifolium, the natural source of mosquito coil.</title>
        <authorList>
            <person name="Yamashiro T."/>
            <person name="Shiraishi A."/>
            <person name="Satake H."/>
            <person name="Nakayama K."/>
        </authorList>
    </citation>
    <scope>NUCLEOTIDE SEQUENCE</scope>
</reference>
<evidence type="ECO:0000313" key="1">
    <source>
        <dbReference type="EMBL" id="GEU53038.1"/>
    </source>
</evidence>